<protein>
    <submittedName>
        <fullName evidence="8">Heme ABC transporter ATP-binding protein</fullName>
    </submittedName>
</protein>
<dbReference type="PANTHER" id="PTHR42794">
    <property type="entry name" value="HEMIN IMPORT ATP-BINDING PROTEIN HMUV"/>
    <property type="match status" value="1"/>
</dbReference>
<accession>A0ABP3V1Z4</accession>
<keyword evidence="9" id="KW-1185">Reference proteome</keyword>
<dbReference type="SUPFAM" id="SSF52540">
    <property type="entry name" value="P-loop containing nucleoside triphosphate hydrolases"/>
    <property type="match status" value="1"/>
</dbReference>
<sequence>MTTDWAERLPTDFAFAECREAWRMADAPQQPAAASSVLLTLQQVQLRQPGRSGASIGPFNLALQAGEHVAILGPSGAGKSTLLKLMAGERPPQQGELRFDGRTLAGWSPAALARRRAVLPQSHAVAFSLPVALVVGLGRVALDHDPALASITAEALALAHAGHLATRRFDTLSGGEQARVQLARVFAQLWDAQAGLLLVDEPLASLDPGLQFELLDAMQAFCRTRGHALVAVLHDINQALAGFERLWLLQQGRLMGDLPPNASALAPLENLYGIQLRSVPGEDGRLAVLARRRVA</sequence>
<evidence type="ECO:0000256" key="4">
    <source>
        <dbReference type="ARBA" id="ARBA00022840"/>
    </source>
</evidence>
<dbReference type="Gene3D" id="3.40.50.300">
    <property type="entry name" value="P-loop containing nucleotide triphosphate hydrolases"/>
    <property type="match status" value="1"/>
</dbReference>
<evidence type="ECO:0000313" key="9">
    <source>
        <dbReference type="Proteomes" id="UP001500279"/>
    </source>
</evidence>
<evidence type="ECO:0000256" key="6">
    <source>
        <dbReference type="ARBA" id="ARBA00037066"/>
    </source>
</evidence>
<comment type="function">
    <text evidence="6">Part of the ABC transporter complex HmuTUV involved in hemin import. Responsible for energy coupling to the transport system.</text>
</comment>
<keyword evidence="3" id="KW-0547">Nucleotide-binding</keyword>
<dbReference type="InterPro" id="IPR027417">
    <property type="entry name" value="P-loop_NTPase"/>
</dbReference>
<dbReference type="EMBL" id="BAAAEW010000006">
    <property type="protein sequence ID" value="GAA0746790.1"/>
    <property type="molecule type" value="Genomic_DNA"/>
</dbReference>
<dbReference type="SMART" id="SM00382">
    <property type="entry name" value="AAA"/>
    <property type="match status" value="1"/>
</dbReference>
<reference evidence="9" key="1">
    <citation type="journal article" date="2019" name="Int. J. Syst. Evol. Microbiol.">
        <title>The Global Catalogue of Microorganisms (GCM) 10K type strain sequencing project: providing services to taxonomists for standard genome sequencing and annotation.</title>
        <authorList>
            <consortium name="The Broad Institute Genomics Platform"/>
            <consortium name="The Broad Institute Genome Sequencing Center for Infectious Disease"/>
            <person name="Wu L."/>
            <person name="Ma J."/>
        </authorList>
    </citation>
    <scope>NUCLEOTIDE SEQUENCE [LARGE SCALE GENOMIC DNA]</scope>
    <source>
        <strain evidence="9">JCM 15503</strain>
    </source>
</reference>
<keyword evidence="4 8" id="KW-0067">ATP-binding</keyword>
<evidence type="ECO:0000256" key="5">
    <source>
        <dbReference type="ARBA" id="ARBA00022967"/>
    </source>
</evidence>
<keyword evidence="5" id="KW-1278">Translocase</keyword>
<comment type="caution">
    <text evidence="8">The sequence shown here is derived from an EMBL/GenBank/DDBJ whole genome shotgun (WGS) entry which is preliminary data.</text>
</comment>
<dbReference type="InterPro" id="IPR003593">
    <property type="entry name" value="AAA+_ATPase"/>
</dbReference>
<dbReference type="InterPro" id="IPR003439">
    <property type="entry name" value="ABC_transporter-like_ATP-bd"/>
</dbReference>
<organism evidence="8 9">
    <name type="scientific">Ideonella azotifigens</name>
    <dbReference type="NCBI Taxonomy" id="513160"/>
    <lineage>
        <taxon>Bacteria</taxon>
        <taxon>Pseudomonadati</taxon>
        <taxon>Pseudomonadota</taxon>
        <taxon>Betaproteobacteria</taxon>
        <taxon>Burkholderiales</taxon>
        <taxon>Sphaerotilaceae</taxon>
        <taxon>Ideonella</taxon>
    </lineage>
</organism>
<evidence type="ECO:0000256" key="3">
    <source>
        <dbReference type="ARBA" id="ARBA00022741"/>
    </source>
</evidence>
<dbReference type="CDD" id="cd03214">
    <property type="entry name" value="ABC_Iron-Siderophores_B12_Hemin"/>
    <property type="match status" value="1"/>
</dbReference>
<keyword evidence="2" id="KW-0472">Membrane</keyword>
<dbReference type="GO" id="GO:0005524">
    <property type="term" value="F:ATP binding"/>
    <property type="evidence" value="ECO:0007669"/>
    <property type="project" value="UniProtKB-KW"/>
</dbReference>
<dbReference type="Proteomes" id="UP001500279">
    <property type="component" value="Unassembled WGS sequence"/>
</dbReference>
<evidence type="ECO:0000313" key="8">
    <source>
        <dbReference type="EMBL" id="GAA0746790.1"/>
    </source>
</evidence>
<keyword evidence="2" id="KW-1003">Cell membrane</keyword>
<gene>
    <name evidence="8" type="ORF">GCM10009107_14710</name>
</gene>
<dbReference type="RefSeq" id="WP_231011222.1">
    <property type="nucleotide sequence ID" value="NZ_BAAAEW010000006.1"/>
</dbReference>
<proteinExistence type="predicted"/>
<evidence type="ECO:0000256" key="1">
    <source>
        <dbReference type="ARBA" id="ARBA00022448"/>
    </source>
</evidence>
<evidence type="ECO:0000256" key="2">
    <source>
        <dbReference type="ARBA" id="ARBA00022475"/>
    </source>
</evidence>
<dbReference type="InterPro" id="IPR017871">
    <property type="entry name" value="ABC_transporter-like_CS"/>
</dbReference>
<dbReference type="Pfam" id="PF00005">
    <property type="entry name" value="ABC_tran"/>
    <property type="match status" value="1"/>
</dbReference>
<keyword evidence="1" id="KW-0813">Transport</keyword>
<evidence type="ECO:0000259" key="7">
    <source>
        <dbReference type="PROSITE" id="PS50893"/>
    </source>
</evidence>
<dbReference type="PANTHER" id="PTHR42794:SF1">
    <property type="entry name" value="HEMIN IMPORT ATP-BINDING PROTEIN HMUV"/>
    <property type="match status" value="1"/>
</dbReference>
<name>A0ABP3V1Z4_9BURK</name>
<dbReference type="PROSITE" id="PS00211">
    <property type="entry name" value="ABC_TRANSPORTER_1"/>
    <property type="match status" value="1"/>
</dbReference>
<feature type="domain" description="ABC transporter" evidence="7">
    <location>
        <begin position="39"/>
        <end position="276"/>
    </location>
</feature>
<dbReference type="PROSITE" id="PS50893">
    <property type="entry name" value="ABC_TRANSPORTER_2"/>
    <property type="match status" value="1"/>
</dbReference>